<feature type="region of interest" description="Disordered" evidence="1">
    <location>
        <begin position="1"/>
        <end position="22"/>
    </location>
</feature>
<accession>A0A7S0I1Q5</accession>
<dbReference type="AlphaFoldDB" id="A0A7S0I1Q5"/>
<protein>
    <submittedName>
        <fullName evidence="2">Uncharacterized protein</fullName>
    </submittedName>
</protein>
<reference evidence="2" key="1">
    <citation type="submission" date="2021-01" db="EMBL/GenBank/DDBJ databases">
        <authorList>
            <person name="Corre E."/>
            <person name="Pelletier E."/>
            <person name="Niang G."/>
            <person name="Scheremetjew M."/>
            <person name="Finn R."/>
            <person name="Kale V."/>
            <person name="Holt S."/>
            <person name="Cochrane G."/>
            <person name="Meng A."/>
            <person name="Brown T."/>
            <person name="Cohen L."/>
        </authorList>
    </citation>
    <scope>NUCLEOTIDE SEQUENCE</scope>
    <source>
        <strain evidence="2">CCMP1374</strain>
    </source>
</reference>
<evidence type="ECO:0000256" key="1">
    <source>
        <dbReference type="SAM" id="MobiDB-lite"/>
    </source>
</evidence>
<sequence length="129" mass="13284">MGLSFSKWIPDEDEDDSEMPSILNSTELRAVEGQPIDLTSTDSLALSIVSAKQIEPALVPPPPPLSKKSSRVAALVAAQGGPKATPGARVSKGGVGVGVQGRAAPPSLPLDAVFEVRADLDAAARGQCW</sequence>
<gene>
    <name evidence="2" type="ORF">PANT1444_LOCUS19315</name>
</gene>
<proteinExistence type="predicted"/>
<evidence type="ECO:0000313" key="2">
    <source>
        <dbReference type="EMBL" id="CAD8508153.1"/>
    </source>
</evidence>
<organism evidence="2">
    <name type="scientific">Phaeocystis antarctica</name>
    <dbReference type="NCBI Taxonomy" id="33657"/>
    <lineage>
        <taxon>Eukaryota</taxon>
        <taxon>Haptista</taxon>
        <taxon>Haptophyta</taxon>
        <taxon>Prymnesiophyceae</taxon>
        <taxon>Phaeocystales</taxon>
        <taxon>Phaeocystaceae</taxon>
        <taxon>Phaeocystis</taxon>
    </lineage>
</organism>
<dbReference type="EMBL" id="HBEP01034105">
    <property type="protein sequence ID" value="CAD8508153.1"/>
    <property type="molecule type" value="Transcribed_RNA"/>
</dbReference>
<name>A0A7S0I1Q5_9EUKA</name>